<feature type="region of interest" description="Disordered" evidence="1">
    <location>
        <begin position="1"/>
        <end position="56"/>
    </location>
</feature>
<reference evidence="2" key="1">
    <citation type="submission" date="2022-10" db="EMBL/GenBank/DDBJ databases">
        <title>Culturing micro-colonial fungi from biological soil crusts in the Mojave desert and describing Neophaeococcomyces mojavensis, and introducing the new genera and species Taxawa tesnikishii.</title>
        <authorList>
            <person name="Kurbessoian T."/>
            <person name="Stajich J.E."/>
        </authorList>
    </citation>
    <scope>NUCLEOTIDE SEQUENCE</scope>
    <source>
        <strain evidence="2">TK_1</strain>
    </source>
</reference>
<organism evidence="2 3">
    <name type="scientific">Coniosporium apollinis</name>
    <dbReference type="NCBI Taxonomy" id="61459"/>
    <lineage>
        <taxon>Eukaryota</taxon>
        <taxon>Fungi</taxon>
        <taxon>Dikarya</taxon>
        <taxon>Ascomycota</taxon>
        <taxon>Pezizomycotina</taxon>
        <taxon>Dothideomycetes</taxon>
        <taxon>Dothideomycetes incertae sedis</taxon>
        <taxon>Coniosporium</taxon>
    </lineage>
</organism>
<sequence length="163" mass="18371">MSARGQVIEKITTTTRTIRRDPMPTTRRGSQSQSSPRQANEAQEADEPSSSTLDVDTQEVAAMVEGYIKGDSRTLDAKREAITKSYQNRVGQARNDINDLFSEHERRVARTRKAQLERLSELIKEKAGIEKKMASSIRTLEAAYLCRAQEFQAVIQDRVKDLG</sequence>
<evidence type="ECO:0000256" key="1">
    <source>
        <dbReference type="SAM" id="MobiDB-lite"/>
    </source>
</evidence>
<keyword evidence="3" id="KW-1185">Reference proteome</keyword>
<dbReference type="Proteomes" id="UP001172684">
    <property type="component" value="Unassembled WGS sequence"/>
</dbReference>
<dbReference type="EMBL" id="JAPDRL010000005">
    <property type="protein sequence ID" value="KAJ9668835.1"/>
    <property type="molecule type" value="Genomic_DNA"/>
</dbReference>
<name>A0ABQ9P2J5_9PEZI</name>
<accession>A0ABQ9P2J5</accession>
<feature type="compositionally biased region" description="Low complexity" evidence="1">
    <location>
        <begin position="23"/>
        <end position="38"/>
    </location>
</feature>
<evidence type="ECO:0000313" key="2">
    <source>
        <dbReference type="EMBL" id="KAJ9668835.1"/>
    </source>
</evidence>
<comment type="caution">
    <text evidence="2">The sequence shown here is derived from an EMBL/GenBank/DDBJ whole genome shotgun (WGS) entry which is preliminary data.</text>
</comment>
<gene>
    <name evidence="2" type="ORF">H2201_001081</name>
</gene>
<proteinExistence type="predicted"/>
<evidence type="ECO:0000313" key="3">
    <source>
        <dbReference type="Proteomes" id="UP001172684"/>
    </source>
</evidence>
<protein>
    <submittedName>
        <fullName evidence="2">Uncharacterized protein</fullName>
    </submittedName>
</protein>